<evidence type="ECO:0000256" key="1">
    <source>
        <dbReference type="SAM" id="SignalP"/>
    </source>
</evidence>
<feature type="signal peptide" evidence="1">
    <location>
        <begin position="1"/>
        <end position="25"/>
    </location>
</feature>
<reference evidence="2 3" key="2">
    <citation type="journal article" date="2019" name="G3 (Bethesda)">
        <title>Hybrid Assembly of the Genome of the Entomopathogenic Nematode Steinernema carpocapsae Identifies the X-Chromosome.</title>
        <authorList>
            <person name="Serra L."/>
            <person name="Macchietto M."/>
            <person name="Macias-Munoz A."/>
            <person name="McGill C.J."/>
            <person name="Rodriguez I.M."/>
            <person name="Rodriguez B."/>
            <person name="Murad R."/>
            <person name="Mortazavi A."/>
        </authorList>
    </citation>
    <scope>NUCLEOTIDE SEQUENCE [LARGE SCALE GENOMIC DNA]</scope>
    <source>
        <strain evidence="2 3">ALL</strain>
    </source>
</reference>
<gene>
    <name evidence="2" type="ORF">L596_012837</name>
</gene>
<dbReference type="EMBL" id="AZBU02000003">
    <property type="protein sequence ID" value="TKR88628.1"/>
    <property type="molecule type" value="Genomic_DNA"/>
</dbReference>
<accession>A0A4U5NYF3</accession>
<reference evidence="2 3" key="1">
    <citation type="journal article" date="2015" name="Genome Biol.">
        <title>Comparative genomics of Steinernema reveals deeply conserved gene regulatory networks.</title>
        <authorList>
            <person name="Dillman A.R."/>
            <person name="Macchietto M."/>
            <person name="Porter C.F."/>
            <person name="Rogers A."/>
            <person name="Williams B."/>
            <person name="Antoshechkin I."/>
            <person name="Lee M.M."/>
            <person name="Goodwin Z."/>
            <person name="Lu X."/>
            <person name="Lewis E.E."/>
            <person name="Goodrich-Blair H."/>
            <person name="Stock S.P."/>
            <person name="Adams B.J."/>
            <person name="Sternberg P.W."/>
            <person name="Mortazavi A."/>
        </authorList>
    </citation>
    <scope>NUCLEOTIDE SEQUENCE [LARGE SCALE GENOMIC DNA]</scope>
    <source>
        <strain evidence="2 3">ALL</strain>
    </source>
</reference>
<organism evidence="2 3">
    <name type="scientific">Steinernema carpocapsae</name>
    <name type="common">Entomopathogenic nematode</name>
    <dbReference type="NCBI Taxonomy" id="34508"/>
    <lineage>
        <taxon>Eukaryota</taxon>
        <taxon>Metazoa</taxon>
        <taxon>Ecdysozoa</taxon>
        <taxon>Nematoda</taxon>
        <taxon>Chromadorea</taxon>
        <taxon>Rhabditida</taxon>
        <taxon>Tylenchina</taxon>
        <taxon>Panagrolaimomorpha</taxon>
        <taxon>Strongyloidoidea</taxon>
        <taxon>Steinernematidae</taxon>
        <taxon>Steinernema</taxon>
    </lineage>
</organism>
<keyword evidence="1" id="KW-0732">Signal</keyword>
<comment type="caution">
    <text evidence="2">The sequence shown here is derived from an EMBL/GenBank/DDBJ whole genome shotgun (WGS) entry which is preliminary data.</text>
</comment>
<dbReference type="Proteomes" id="UP000298663">
    <property type="component" value="Unassembled WGS sequence"/>
</dbReference>
<dbReference type="AlphaFoldDB" id="A0A4U5NYF3"/>
<name>A0A4U5NYF3_STECR</name>
<evidence type="ECO:0000313" key="3">
    <source>
        <dbReference type="Proteomes" id="UP000298663"/>
    </source>
</evidence>
<evidence type="ECO:0000313" key="2">
    <source>
        <dbReference type="EMBL" id="TKR88628.1"/>
    </source>
</evidence>
<sequence>MTRNVYMGMIIIALVTLWNMKKTRCGASNAQIPCEAVAYEDFSKIRGHAVEDEFVASVFELVGSVCDNV</sequence>
<feature type="chain" id="PRO_5020647400" evidence="1">
    <location>
        <begin position="26"/>
        <end position="69"/>
    </location>
</feature>
<protein>
    <submittedName>
        <fullName evidence="2">Uncharacterized protein</fullName>
    </submittedName>
</protein>
<proteinExistence type="predicted"/>
<keyword evidence="3" id="KW-1185">Reference proteome</keyword>